<keyword evidence="2" id="KW-1185">Reference proteome</keyword>
<sequence>MTMSQTTRDAARSMGPVSSVSSMALPLMHVNGADSCAVLVTGLSLPDRMAMIVWYRGKAKIDRLFGNTSPKMRTTRESPCRLPYEIVEVIIAHLIYDLDVLKACSLTCRSWYIATAPQIHHTLVLRDKLFNPARGELKPLSRLHKLGLSPLVRKIRVEQWEWHTSSWFVPQAFSPTNLRYFSAFANVQALRLGNVAIHCFIPGIERYFEQFSPTLRSIALWGPRCTPRQLSYFLSLFPNLDDIEIRQFSTPNVFISDAELVPFSAPKLRGRLTLYDFCRVETWTYLIAACGGLRFRYMDLRKVADCAPILLEACTKTLETLRFYVTDGPG</sequence>
<evidence type="ECO:0000313" key="2">
    <source>
        <dbReference type="Proteomes" id="UP000886501"/>
    </source>
</evidence>
<reference evidence="1" key="1">
    <citation type="submission" date="2019-10" db="EMBL/GenBank/DDBJ databases">
        <authorList>
            <consortium name="DOE Joint Genome Institute"/>
            <person name="Kuo A."/>
            <person name="Miyauchi S."/>
            <person name="Kiss E."/>
            <person name="Drula E."/>
            <person name="Kohler A."/>
            <person name="Sanchez-Garcia M."/>
            <person name="Andreopoulos B."/>
            <person name="Barry K.W."/>
            <person name="Bonito G."/>
            <person name="Buee M."/>
            <person name="Carver A."/>
            <person name="Chen C."/>
            <person name="Cichocki N."/>
            <person name="Clum A."/>
            <person name="Culley D."/>
            <person name="Crous P.W."/>
            <person name="Fauchery L."/>
            <person name="Girlanda M."/>
            <person name="Hayes R."/>
            <person name="Keri Z."/>
            <person name="Labutti K."/>
            <person name="Lipzen A."/>
            <person name="Lombard V."/>
            <person name="Magnuson J."/>
            <person name="Maillard F."/>
            <person name="Morin E."/>
            <person name="Murat C."/>
            <person name="Nolan M."/>
            <person name="Ohm R."/>
            <person name="Pangilinan J."/>
            <person name="Pereira M."/>
            <person name="Perotto S."/>
            <person name="Peter M."/>
            <person name="Riley R."/>
            <person name="Sitrit Y."/>
            <person name="Stielow B."/>
            <person name="Szollosi G."/>
            <person name="Zifcakova L."/>
            <person name="Stursova M."/>
            <person name="Spatafora J.W."/>
            <person name="Tedersoo L."/>
            <person name="Vaario L.-M."/>
            <person name="Yamada A."/>
            <person name="Yan M."/>
            <person name="Wang P."/>
            <person name="Xu J."/>
            <person name="Bruns T."/>
            <person name="Baldrian P."/>
            <person name="Vilgalys R."/>
            <person name="Henrissat B."/>
            <person name="Grigoriev I.V."/>
            <person name="Hibbett D."/>
            <person name="Nagy L.G."/>
            <person name="Martin F.M."/>
        </authorList>
    </citation>
    <scope>NUCLEOTIDE SEQUENCE</scope>
    <source>
        <strain evidence="1">P2</strain>
    </source>
</reference>
<dbReference type="EMBL" id="MU118260">
    <property type="protein sequence ID" value="KAF9643227.1"/>
    <property type="molecule type" value="Genomic_DNA"/>
</dbReference>
<gene>
    <name evidence="1" type="ORF">BDM02DRAFT_1691974</name>
</gene>
<evidence type="ECO:0000313" key="1">
    <source>
        <dbReference type="EMBL" id="KAF9643227.1"/>
    </source>
</evidence>
<comment type="caution">
    <text evidence="1">The sequence shown here is derived from an EMBL/GenBank/DDBJ whole genome shotgun (WGS) entry which is preliminary data.</text>
</comment>
<proteinExistence type="predicted"/>
<organism evidence="1 2">
    <name type="scientific">Thelephora ganbajun</name>
    <name type="common">Ganba fungus</name>
    <dbReference type="NCBI Taxonomy" id="370292"/>
    <lineage>
        <taxon>Eukaryota</taxon>
        <taxon>Fungi</taxon>
        <taxon>Dikarya</taxon>
        <taxon>Basidiomycota</taxon>
        <taxon>Agaricomycotina</taxon>
        <taxon>Agaricomycetes</taxon>
        <taxon>Thelephorales</taxon>
        <taxon>Thelephoraceae</taxon>
        <taxon>Thelephora</taxon>
    </lineage>
</organism>
<dbReference type="Proteomes" id="UP000886501">
    <property type="component" value="Unassembled WGS sequence"/>
</dbReference>
<reference evidence="1" key="2">
    <citation type="journal article" date="2020" name="Nat. Commun.">
        <title>Large-scale genome sequencing of mycorrhizal fungi provides insights into the early evolution of symbiotic traits.</title>
        <authorList>
            <person name="Miyauchi S."/>
            <person name="Kiss E."/>
            <person name="Kuo A."/>
            <person name="Drula E."/>
            <person name="Kohler A."/>
            <person name="Sanchez-Garcia M."/>
            <person name="Morin E."/>
            <person name="Andreopoulos B."/>
            <person name="Barry K.W."/>
            <person name="Bonito G."/>
            <person name="Buee M."/>
            <person name="Carver A."/>
            <person name="Chen C."/>
            <person name="Cichocki N."/>
            <person name="Clum A."/>
            <person name="Culley D."/>
            <person name="Crous P.W."/>
            <person name="Fauchery L."/>
            <person name="Girlanda M."/>
            <person name="Hayes R.D."/>
            <person name="Keri Z."/>
            <person name="LaButti K."/>
            <person name="Lipzen A."/>
            <person name="Lombard V."/>
            <person name="Magnuson J."/>
            <person name="Maillard F."/>
            <person name="Murat C."/>
            <person name="Nolan M."/>
            <person name="Ohm R.A."/>
            <person name="Pangilinan J."/>
            <person name="Pereira M.F."/>
            <person name="Perotto S."/>
            <person name="Peter M."/>
            <person name="Pfister S."/>
            <person name="Riley R."/>
            <person name="Sitrit Y."/>
            <person name="Stielow J.B."/>
            <person name="Szollosi G."/>
            <person name="Zifcakova L."/>
            <person name="Stursova M."/>
            <person name="Spatafora J.W."/>
            <person name="Tedersoo L."/>
            <person name="Vaario L.M."/>
            <person name="Yamada A."/>
            <person name="Yan M."/>
            <person name="Wang P."/>
            <person name="Xu J."/>
            <person name="Bruns T."/>
            <person name="Baldrian P."/>
            <person name="Vilgalys R."/>
            <person name="Dunand C."/>
            <person name="Henrissat B."/>
            <person name="Grigoriev I.V."/>
            <person name="Hibbett D."/>
            <person name="Nagy L.G."/>
            <person name="Martin F.M."/>
        </authorList>
    </citation>
    <scope>NUCLEOTIDE SEQUENCE</scope>
    <source>
        <strain evidence="1">P2</strain>
    </source>
</reference>
<name>A0ACB6Z0Z4_THEGA</name>
<accession>A0ACB6Z0Z4</accession>
<protein>
    <submittedName>
        <fullName evidence="1">Uncharacterized protein</fullName>
    </submittedName>
</protein>